<accession>A0ABQ1WDZ1</accession>
<dbReference type="Gene3D" id="3.40.30.10">
    <property type="entry name" value="Glutaredoxin"/>
    <property type="match status" value="1"/>
</dbReference>
<evidence type="ECO:0000256" key="1">
    <source>
        <dbReference type="ARBA" id="ARBA00004196"/>
    </source>
</evidence>
<dbReference type="SUPFAM" id="SSF52833">
    <property type="entry name" value="Thioredoxin-like"/>
    <property type="match status" value="1"/>
</dbReference>
<keyword evidence="4" id="KW-0676">Redox-active center</keyword>
<dbReference type="RefSeq" id="WP_011709920.1">
    <property type="nucleotide sequence ID" value="NZ_BMIX01000001.1"/>
</dbReference>
<evidence type="ECO:0000313" key="7">
    <source>
        <dbReference type="EMBL" id="GGG26989.1"/>
    </source>
</evidence>
<organism evidence="7 8">
    <name type="scientific">Christiangramia forsetii</name>
    <dbReference type="NCBI Taxonomy" id="411153"/>
    <lineage>
        <taxon>Bacteria</taxon>
        <taxon>Pseudomonadati</taxon>
        <taxon>Bacteroidota</taxon>
        <taxon>Flavobacteriia</taxon>
        <taxon>Flavobacteriales</taxon>
        <taxon>Flavobacteriaceae</taxon>
        <taxon>Christiangramia</taxon>
    </lineage>
</organism>
<proteinExistence type="predicted"/>
<evidence type="ECO:0000256" key="3">
    <source>
        <dbReference type="ARBA" id="ARBA00023157"/>
    </source>
</evidence>
<gene>
    <name evidence="7" type="ORF">GCM10011532_07980</name>
</gene>
<protein>
    <submittedName>
        <fullName evidence="7">Thiol:disulfide interchange protein</fullName>
    </submittedName>
</protein>
<dbReference type="EMBL" id="BMIX01000001">
    <property type="protein sequence ID" value="GGG26989.1"/>
    <property type="molecule type" value="Genomic_DNA"/>
</dbReference>
<keyword evidence="5" id="KW-0175">Coiled coil</keyword>
<dbReference type="Proteomes" id="UP000605733">
    <property type="component" value="Unassembled WGS sequence"/>
</dbReference>
<evidence type="ECO:0000256" key="5">
    <source>
        <dbReference type="SAM" id="Coils"/>
    </source>
</evidence>
<name>A0ABQ1WDZ1_9FLAO</name>
<dbReference type="InterPro" id="IPR000866">
    <property type="entry name" value="AhpC/TSA"/>
</dbReference>
<keyword evidence="2" id="KW-0201">Cytochrome c-type biogenesis</keyword>
<dbReference type="InterPro" id="IPR025380">
    <property type="entry name" value="DUF4369"/>
</dbReference>
<comment type="caution">
    <text evidence="7">The sequence shown here is derived from an EMBL/GenBank/DDBJ whole genome shotgun (WGS) entry which is preliminary data.</text>
</comment>
<dbReference type="CDD" id="cd02966">
    <property type="entry name" value="TlpA_like_family"/>
    <property type="match status" value="1"/>
</dbReference>
<sequence>MKKISILFVALALVLVGCEEDKGYFLSGNISGLEDGKQVYIAEYDASTNSTKALDTTTVQEGKFEIDMGEQDLPKLSFLRFEGVNGNVIFISENQKINFEINKDSLRNTRIKGGKENKALSEYLDHLNELNRKMGSMQQDMRQAMTSRDTAKLSSMRKTQLELRDNDENFKKELFNRNKDSYLSVMLLTDMLKMRSLSSAEVREMYAEVSDRIKETPMAQNLKEALEQSKAAEIGSKAPEFSGPTPDGGELALSESLGKVTIVDFWAAWCKPCRVENPNLVRTYNKYKDQGLNIISVSLDRPGQKERWLKAIEEDKLEQWNHVSNLQFWNDPIAKKYKVTAIPAMFVLDENGVIVAKNLRGDALANKIGELIQ</sequence>
<evidence type="ECO:0000313" key="8">
    <source>
        <dbReference type="Proteomes" id="UP000605733"/>
    </source>
</evidence>
<feature type="domain" description="Thioredoxin" evidence="6">
    <location>
        <begin position="232"/>
        <end position="373"/>
    </location>
</feature>
<feature type="coiled-coil region" evidence="5">
    <location>
        <begin position="120"/>
        <end position="147"/>
    </location>
</feature>
<evidence type="ECO:0000256" key="2">
    <source>
        <dbReference type="ARBA" id="ARBA00022748"/>
    </source>
</evidence>
<dbReference type="PROSITE" id="PS51352">
    <property type="entry name" value="THIOREDOXIN_2"/>
    <property type="match status" value="1"/>
</dbReference>
<dbReference type="Pfam" id="PF14289">
    <property type="entry name" value="DUF4369"/>
    <property type="match status" value="1"/>
</dbReference>
<dbReference type="PANTHER" id="PTHR42852:SF6">
    <property type="entry name" value="THIOL:DISULFIDE INTERCHANGE PROTEIN DSBE"/>
    <property type="match status" value="1"/>
</dbReference>
<keyword evidence="3" id="KW-1015">Disulfide bond</keyword>
<dbReference type="Pfam" id="PF00578">
    <property type="entry name" value="AhpC-TSA"/>
    <property type="match status" value="1"/>
</dbReference>
<evidence type="ECO:0000259" key="6">
    <source>
        <dbReference type="PROSITE" id="PS51352"/>
    </source>
</evidence>
<dbReference type="InterPro" id="IPR036249">
    <property type="entry name" value="Thioredoxin-like_sf"/>
</dbReference>
<reference evidence="8" key="1">
    <citation type="journal article" date="2019" name="Int. J. Syst. Evol. Microbiol.">
        <title>The Global Catalogue of Microorganisms (GCM) 10K type strain sequencing project: providing services to taxonomists for standard genome sequencing and annotation.</title>
        <authorList>
            <consortium name="The Broad Institute Genomics Platform"/>
            <consortium name="The Broad Institute Genome Sequencing Center for Infectious Disease"/>
            <person name="Wu L."/>
            <person name="Ma J."/>
        </authorList>
    </citation>
    <scope>NUCLEOTIDE SEQUENCE [LARGE SCALE GENOMIC DNA]</scope>
    <source>
        <strain evidence="8">CGMCC 1.15422</strain>
    </source>
</reference>
<comment type="subcellular location">
    <subcellularLocation>
        <location evidence="1">Cell envelope</location>
    </subcellularLocation>
</comment>
<dbReference type="InterPro" id="IPR013766">
    <property type="entry name" value="Thioredoxin_domain"/>
</dbReference>
<keyword evidence="8" id="KW-1185">Reference proteome</keyword>
<dbReference type="InterPro" id="IPR050553">
    <property type="entry name" value="Thioredoxin_ResA/DsbE_sf"/>
</dbReference>
<evidence type="ECO:0000256" key="4">
    <source>
        <dbReference type="ARBA" id="ARBA00023284"/>
    </source>
</evidence>
<dbReference type="PANTHER" id="PTHR42852">
    <property type="entry name" value="THIOL:DISULFIDE INTERCHANGE PROTEIN DSBE"/>
    <property type="match status" value="1"/>
</dbReference>
<dbReference type="PROSITE" id="PS51257">
    <property type="entry name" value="PROKAR_LIPOPROTEIN"/>
    <property type="match status" value="1"/>
</dbReference>